<proteinExistence type="predicted"/>
<comment type="caution">
    <text evidence="1">The sequence shown here is derived from an EMBL/GenBank/DDBJ whole genome shotgun (WGS) entry which is preliminary data.</text>
</comment>
<evidence type="ECO:0000313" key="2">
    <source>
        <dbReference type="Proteomes" id="UP001057279"/>
    </source>
</evidence>
<keyword evidence="2" id="KW-1185">Reference proteome</keyword>
<dbReference type="Proteomes" id="UP001057279">
    <property type="component" value="Linkage Group LG13"/>
</dbReference>
<reference evidence="1" key="1">
    <citation type="submission" date="2022-03" db="EMBL/GenBank/DDBJ databases">
        <title>Genomic analyses of argali, domestic sheep and their hybrids provide insights into chromosomal evolution, heterosis and genetic basis of agronomic traits.</title>
        <authorList>
            <person name="Li M."/>
        </authorList>
    </citation>
    <scope>NUCLEOTIDE SEQUENCE</scope>
    <source>
        <strain evidence="1">F1 hybrid</strain>
    </source>
</reference>
<accession>A0ACB9UPX9</accession>
<sequence>MDRCKENCISGPKTAVPLSDGPKRVPVAQQFPSQNPVSVNSGQAQRVLCPTNSSQRVPSQAQKLVSIQKPVQTLKQKPPQAASAPRPVARPPSNTQKSKQPQPPAPGNNPEKEVASKQKNEESKKRQWALEDFEIGRPLGKGKFGNVYLAREKQSKFILALKVLFKAQLEKAGVEHQLRREVEIQSHLRRTTLCGTLDYLPPEMIEGRMHDEKVDLWSLGVLCYEFLVGKPPFEADTYQETYRRISRVEFTFPDCVPEGARDLISRLLKHNPSQRPTLKEVLEHPWITANSKPSSCQKKESTSKQS</sequence>
<evidence type="ECO:0000313" key="1">
    <source>
        <dbReference type="EMBL" id="KAI4575676.1"/>
    </source>
</evidence>
<name>A0ACB9UPX9_9CETA</name>
<dbReference type="EMBL" id="CM043038">
    <property type="protein sequence ID" value="KAI4575676.1"/>
    <property type="molecule type" value="Genomic_DNA"/>
</dbReference>
<gene>
    <name evidence="1" type="ORF">MJG53_011879</name>
</gene>
<protein>
    <submittedName>
        <fullName evidence="1">Uncharacterized protein</fullName>
    </submittedName>
</protein>
<organism evidence="1 2">
    <name type="scientific">Ovis ammon polii x Ovis aries</name>
    <dbReference type="NCBI Taxonomy" id="2918886"/>
    <lineage>
        <taxon>Eukaryota</taxon>
        <taxon>Metazoa</taxon>
        <taxon>Chordata</taxon>
        <taxon>Craniata</taxon>
        <taxon>Vertebrata</taxon>
        <taxon>Euteleostomi</taxon>
        <taxon>Mammalia</taxon>
        <taxon>Eutheria</taxon>
        <taxon>Laurasiatheria</taxon>
        <taxon>Artiodactyla</taxon>
        <taxon>Ruminantia</taxon>
        <taxon>Pecora</taxon>
        <taxon>Bovidae</taxon>
        <taxon>Caprinae</taxon>
        <taxon>Ovis</taxon>
    </lineage>
</organism>